<evidence type="ECO:0000313" key="5">
    <source>
        <dbReference type="Proteomes" id="UP000663869"/>
    </source>
</evidence>
<sequence length="233" mass="27070">MNYCFSSHEFRFLEKSKNEFERTKSEREADENYWNRKSEYTPESGIETHKITQKKREHESKEEKSEPKPVRQYIGNDGYPLNCNEPKVDFKMLESDDDRHVILDVAVFRHVDTSLVDVDVQPLYVRVTIKGKILQLVLPEEVNTIQSVAERSKISGHLVIKIPKLKQSNIKMETKARIENNKPSTQSTSFELGKDPSATVDYTQIVNQNKKKSQKERENSADFIDDLDIPPLI</sequence>
<evidence type="ECO:0000256" key="1">
    <source>
        <dbReference type="SAM" id="MobiDB-lite"/>
    </source>
</evidence>
<feature type="compositionally biased region" description="Acidic residues" evidence="1">
    <location>
        <begin position="223"/>
        <end position="233"/>
    </location>
</feature>
<dbReference type="Proteomes" id="UP000663862">
    <property type="component" value="Unassembled WGS sequence"/>
</dbReference>
<proteinExistence type="predicted"/>
<protein>
    <recommendedName>
        <fullName evidence="2">Dynein axonemal assembly factor 11-like CS domain-containing protein</fullName>
    </recommendedName>
</protein>
<dbReference type="AlphaFoldDB" id="A0A818GLW0"/>
<evidence type="ECO:0000259" key="2">
    <source>
        <dbReference type="Pfam" id="PF23602"/>
    </source>
</evidence>
<feature type="region of interest" description="Disordered" evidence="1">
    <location>
        <begin position="206"/>
        <end position="233"/>
    </location>
</feature>
<feature type="compositionally biased region" description="Basic and acidic residues" evidence="1">
    <location>
        <begin position="33"/>
        <end position="69"/>
    </location>
</feature>
<evidence type="ECO:0000313" key="4">
    <source>
        <dbReference type="EMBL" id="CAF4513132.1"/>
    </source>
</evidence>
<evidence type="ECO:0000313" key="3">
    <source>
        <dbReference type="EMBL" id="CAF3492219.1"/>
    </source>
</evidence>
<dbReference type="Pfam" id="PF23602">
    <property type="entry name" value="CS_DNAAF11_C"/>
    <property type="match status" value="1"/>
</dbReference>
<feature type="domain" description="Dynein axonemal assembly factor 11-like CS" evidence="2">
    <location>
        <begin position="48"/>
        <end position="164"/>
    </location>
</feature>
<dbReference type="Proteomes" id="UP000663869">
    <property type="component" value="Unassembled WGS sequence"/>
</dbReference>
<accession>A0A818GLW0</accession>
<organism evidence="3 5">
    <name type="scientific">Rotaria socialis</name>
    <dbReference type="NCBI Taxonomy" id="392032"/>
    <lineage>
        <taxon>Eukaryota</taxon>
        <taxon>Metazoa</taxon>
        <taxon>Spiralia</taxon>
        <taxon>Gnathifera</taxon>
        <taxon>Rotifera</taxon>
        <taxon>Eurotatoria</taxon>
        <taxon>Bdelloidea</taxon>
        <taxon>Philodinida</taxon>
        <taxon>Philodinidae</taxon>
        <taxon>Rotaria</taxon>
    </lineage>
</organism>
<dbReference type="EMBL" id="CAJOBQ010001751">
    <property type="protein sequence ID" value="CAF4513132.1"/>
    <property type="molecule type" value="Genomic_DNA"/>
</dbReference>
<gene>
    <name evidence="3" type="ORF">FME351_LOCUS16236</name>
    <name evidence="4" type="ORF">TSG867_LOCUS22014</name>
</gene>
<comment type="caution">
    <text evidence="3">The sequence shown here is derived from an EMBL/GenBank/DDBJ whole genome shotgun (WGS) entry which is preliminary data.</text>
</comment>
<feature type="region of interest" description="Disordered" evidence="1">
    <location>
        <begin position="21"/>
        <end position="76"/>
    </location>
</feature>
<dbReference type="InterPro" id="IPR056496">
    <property type="entry name" value="CS_DNAAF11_C"/>
</dbReference>
<name>A0A818GLW0_9BILA</name>
<dbReference type="EMBL" id="CAJNYU010001990">
    <property type="protein sequence ID" value="CAF3492219.1"/>
    <property type="molecule type" value="Genomic_DNA"/>
</dbReference>
<reference evidence="3" key="1">
    <citation type="submission" date="2021-02" db="EMBL/GenBank/DDBJ databases">
        <authorList>
            <person name="Nowell W R."/>
        </authorList>
    </citation>
    <scope>NUCLEOTIDE SEQUENCE</scope>
</reference>